<protein>
    <submittedName>
        <fullName evidence="10">Patatin</fullName>
    </submittedName>
</protein>
<dbReference type="InterPro" id="IPR034746">
    <property type="entry name" value="POTRA"/>
</dbReference>
<feature type="short sequence motif" description="GXSXG" evidence="6">
    <location>
        <begin position="67"/>
        <end position="71"/>
    </location>
</feature>
<dbReference type="Pfam" id="PF01734">
    <property type="entry name" value="Patatin"/>
    <property type="match status" value="1"/>
</dbReference>
<evidence type="ECO:0000256" key="4">
    <source>
        <dbReference type="ARBA" id="ARBA00023098"/>
    </source>
</evidence>
<evidence type="ECO:0000256" key="6">
    <source>
        <dbReference type="PROSITE-ProRule" id="PRU01161"/>
    </source>
</evidence>
<feature type="domain" description="PNPLA" evidence="8">
    <location>
        <begin position="36"/>
        <end position="226"/>
    </location>
</feature>
<keyword evidence="11" id="KW-1185">Reference proteome</keyword>
<proteinExistence type="predicted"/>
<dbReference type="Gene3D" id="2.40.160.50">
    <property type="entry name" value="membrane protein fhac: a member of the omp85/tpsb transporter family"/>
    <property type="match status" value="1"/>
</dbReference>
<gene>
    <name evidence="10" type="ORF">FUAX_07140</name>
</gene>
<sequence>MPRFKSLALSLLCLLGTCAMTNAQSGEGLKRPKIGLALSGGGAKGLAHIAVLEALDSLGIPVDYVTGTSMGSIVGGLYAIGHNGQEIERIAQKIDWEDMLTNQISLNSVGFNEKGDYEKYLVEVPIEKGKVVLPKGLIAGQNLYLKLSELFAPAYATRDFSKFPRSFRCIGTDILTGQAVELDTGDLVKSVRASMAIPSIMTPVTIGDKLLVDGGLVRNLPARDLQKMGADIIIGSDVTGQYKTNKELNSFGAILDQCSSFKNLEDHPKEVEICDVYLYHDLKGLGAADFFETDSIISYGRQSVRRIMPQLQALAERMKQYGPSSAKNTPEPMRVDIVKISKVSVSGTRLTSRNFVLSRLGIKPGKSISLQQLQHRIRVLYGTRFYSLITYRMLPSDNGDVTLAINLEERPGSSIGLAIHYDNDEDIGLIVGWSAHNLLGKRTKINLKTNLSEYPIVRGNYEVYAGRKQNYVIGLAGDYERAEVPLLIEGDEIPPQKSDYIAGKLYVAYQSELNHTFGLATNYEYYESNARIDNPLAPENDINIKNKITNNRFDVFYEFNSFDRQYFPWKGTRAGFRGSYYMLNKQRLDVKAQSPDTRNKVKQALHADDAIRFEGGFSARIPISDKKLSFKFGARGGLNFLDNMGGNSSFLLGGINEFRVNQVPFLGVQPRSIQARQFVSADVGLQYSPTRGIYLVPEITGLTYGQDTDQLFRLSSGSDEESGALVGYALTIGSYAFGGPSSITLMGTNDDKFRIFLNIGYTF</sequence>
<dbReference type="PANTHER" id="PTHR14226">
    <property type="entry name" value="NEUROPATHY TARGET ESTERASE/SWISS CHEESE D.MELANOGASTER"/>
    <property type="match status" value="1"/>
</dbReference>
<dbReference type="PROSITE" id="PS51635">
    <property type="entry name" value="PNPLA"/>
    <property type="match status" value="1"/>
</dbReference>
<dbReference type="GO" id="GO:0016787">
    <property type="term" value="F:hydrolase activity"/>
    <property type="evidence" value="ECO:0007669"/>
    <property type="project" value="UniProtKB-UniRule"/>
</dbReference>
<feature type="domain" description="POTRA" evidence="9">
    <location>
        <begin position="338"/>
        <end position="410"/>
    </location>
</feature>
<dbReference type="Gene3D" id="3.10.20.310">
    <property type="entry name" value="membrane protein fhac"/>
    <property type="match status" value="1"/>
</dbReference>
<keyword evidence="7" id="KW-0732">Signal</keyword>
<dbReference type="InterPro" id="IPR002641">
    <property type="entry name" value="PNPLA_dom"/>
</dbReference>
<dbReference type="CDD" id="cd07205">
    <property type="entry name" value="Pat_PNPLA6_PNPLA7_NTE1_like"/>
    <property type="match status" value="1"/>
</dbReference>
<name>A0AAU9CN14_9BACT</name>
<dbReference type="SUPFAM" id="SSF52151">
    <property type="entry name" value="FabD/lysophospholipase-like"/>
    <property type="match status" value="1"/>
</dbReference>
<dbReference type="Pfam" id="PF19143">
    <property type="entry name" value="Omp85_2"/>
    <property type="match status" value="1"/>
</dbReference>
<dbReference type="GO" id="GO:0019867">
    <property type="term" value="C:outer membrane"/>
    <property type="evidence" value="ECO:0007669"/>
    <property type="project" value="InterPro"/>
</dbReference>
<evidence type="ECO:0000256" key="1">
    <source>
        <dbReference type="ARBA" id="ARBA00004370"/>
    </source>
</evidence>
<feature type="signal peptide" evidence="7">
    <location>
        <begin position="1"/>
        <end position="23"/>
    </location>
</feature>
<organism evidence="10 11">
    <name type="scientific">Fulvitalea axinellae</name>
    <dbReference type="NCBI Taxonomy" id="1182444"/>
    <lineage>
        <taxon>Bacteria</taxon>
        <taxon>Pseudomonadati</taxon>
        <taxon>Bacteroidota</taxon>
        <taxon>Cytophagia</taxon>
        <taxon>Cytophagales</taxon>
        <taxon>Persicobacteraceae</taxon>
        <taxon>Fulvitalea</taxon>
    </lineage>
</organism>
<dbReference type="EMBL" id="AP025314">
    <property type="protein sequence ID" value="BDD08282.1"/>
    <property type="molecule type" value="Genomic_DNA"/>
</dbReference>
<dbReference type="PANTHER" id="PTHR14226:SF29">
    <property type="entry name" value="NEUROPATHY TARGET ESTERASE SWS"/>
    <property type="match status" value="1"/>
</dbReference>
<dbReference type="InterPro" id="IPR043864">
    <property type="entry name" value="Omp85-like_dom"/>
</dbReference>
<evidence type="ECO:0000256" key="5">
    <source>
        <dbReference type="ARBA" id="ARBA00023136"/>
    </source>
</evidence>
<evidence type="ECO:0000256" key="3">
    <source>
        <dbReference type="ARBA" id="ARBA00022963"/>
    </source>
</evidence>
<dbReference type="AlphaFoldDB" id="A0AAU9CN14"/>
<reference evidence="10 11" key="1">
    <citation type="submission" date="2021-12" db="EMBL/GenBank/DDBJ databases">
        <title>Genome sequencing of bacteria with rrn-lacking chromosome and rrn-plasmid.</title>
        <authorList>
            <person name="Anda M."/>
            <person name="Iwasaki W."/>
        </authorList>
    </citation>
    <scope>NUCLEOTIDE SEQUENCE [LARGE SCALE GENOMIC DNA]</scope>
    <source>
        <strain evidence="10 11">DSM 100852</strain>
    </source>
</reference>
<dbReference type="PROSITE" id="PS51779">
    <property type="entry name" value="POTRA"/>
    <property type="match status" value="1"/>
</dbReference>
<dbReference type="RefSeq" id="WP_338393550.1">
    <property type="nucleotide sequence ID" value="NZ_AP025314.1"/>
</dbReference>
<evidence type="ECO:0000259" key="8">
    <source>
        <dbReference type="PROSITE" id="PS51635"/>
    </source>
</evidence>
<feature type="short sequence motif" description="DGA/G" evidence="6">
    <location>
        <begin position="213"/>
        <end position="215"/>
    </location>
</feature>
<dbReference type="Proteomes" id="UP001348817">
    <property type="component" value="Chromosome"/>
</dbReference>
<evidence type="ECO:0000259" key="9">
    <source>
        <dbReference type="PROSITE" id="PS51779"/>
    </source>
</evidence>
<keyword evidence="3 6" id="KW-0442">Lipid degradation</keyword>
<evidence type="ECO:0000256" key="7">
    <source>
        <dbReference type="SAM" id="SignalP"/>
    </source>
</evidence>
<feature type="active site" description="Proton acceptor" evidence="6">
    <location>
        <position position="213"/>
    </location>
</feature>
<dbReference type="Gene3D" id="3.40.1090.10">
    <property type="entry name" value="Cytosolic phospholipase A2 catalytic domain"/>
    <property type="match status" value="2"/>
</dbReference>
<dbReference type="KEGG" id="fax:FUAX_07140"/>
<keyword evidence="2 6" id="KW-0378">Hydrolase</keyword>
<evidence type="ECO:0000313" key="10">
    <source>
        <dbReference type="EMBL" id="BDD08282.1"/>
    </source>
</evidence>
<evidence type="ECO:0000313" key="11">
    <source>
        <dbReference type="Proteomes" id="UP001348817"/>
    </source>
</evidence>
<evidence type="ECO:0000256" key="2">
    <source>
        <dbReference type="ARBA" id="ARBA00022801"/>
    </source>
</evidence>
<keyword evidence="4 6" id="KW-0443">Lipid metabolism</keyword>
<feature type="short sequence motif" description="GXGXXG" evidence="6">
    <location>
        <begin position="40"/>
        <end position="45"/>
    </location>
</feature>
<feature type="active site" description="Nucleophile" evidence="6">
    <location>
        <position position="69"/>
    </location>
</feature>
<feature type="chain" id="PRO_5043493682" evidence="7">
    <location>
        <begin position="24"/>
        <end position="763"/>
    </location>
</feature>
<dbReference type="InterPro" id="IPR016035">
    <property type="entry name" value="Acyl_Trfase/lysoPLipase"/>
</dbReference>
<comment type="subcellular location">
    <subcellularLocation>
        <location evidence="1">Membrane</location>
    </subcellularLocation>
</comment>
<accession>A0AAU9CN14</accession>
<keyword evidence="5" id="KW-0472">Membrane</keyword>
<dbReference type="InterPro" id="IPR050301">
    <property type="entry name" value="NTE"/>
</dbReference>
<dbReference type="GO" id="GO:0016042">
    <property type="term" value="P:lipid catabolic process"/>
    <property type="evidence" value="ECO:0007669"/>
    <property type="project" value="UniProtKB-UniRule"/>
</dbReference>